<name>A0ABS8TC08_DATST</name>
<dbReference type="EMBL" id="JACEIK010001350">
    <property type="protein sequence ID" value="MCD7468516.1"/>
    <property type="molecule type" value="Genomic_DNA"/>
</dbReference>
<proteinExistence type="predicted"/>
<gene>
    <name evidence="1" type="ORF">HAX54_006836</name>
</gene>
<keyword evidence="2" id="KW-1185">Reference proteome</keyword>
<protein>
    <submittedName>
        <fullName evidence="1">Uncharacterized protein</fullName>
    </submittedName>
</protein>
<accession>A0ABS8TC08</accession>
<sequence length="145" mass="16772">MQFFNDQGLFSCPIFREYFALTGTTIRSGTFQQPKHNEPRRRRCLTCSDAPVNREKLRQMRHFPASLDLVLGSLSQFEATHTIFRQVPNEFFWPLRSPNQFKATHNIFYTFQTLIYDSDDSGCFLAKSPNSSVISEIFLYTVGVG</sequence>
<evidence type="ECO:0000313" key="2">
    <source>
        <dbReference type="Proteomes" id="UP000823775"/>
    </source>
</evidence>
<evidence type="ECO:0000313" key="1">
    <source>
        <dbReference type="EMBL" id="MCD7468516.1"/>
    </source>
</evidence>
<reference evidence="1 2" key="1">
    <citation type="journal article" date="2021" name="BMC Genomics">
        <title>Datura genome reveals duplications of psychoactive alkaloid biosynthetic genes and high mutation rate following tissue culture.</title>
        <authorList>
            <person name="Rajewski A."/>
            <person name="Carter-House D."/>
            <person name="Stajich J."/>
            <person name="Litt A."/>
        </authorList>
    </citation>
    <scope>NUCLEOTIDE SEQUENCE [LARGE SCALE GENOMIC DNA]</scope>
    <source>
        <strain evidence="1">AR-01</strain>
    </source>
</reference>
<comment type="caution">
    <text evidence="1">The sequence shown here is derived from an EMBL/GenBank/DDBJ whole genome shotgun (WGS) entry which is preliminary data.</text>
</comment>
<organism evidence="1 2">
    <name type="scientific">Datura stramonium</name>
    <name type="common">Jimsonweed</name>
    <name type="synonym">Common thornapple</name>
    <dbReference type="NCBI Taxonomy" id="4076"/>
    <lineage>
        <taxon>Eukaryota</taxon>
        <taxon>Viridiplantae</taxon>
        <taxon>Streptophyta</taxon>
        <taxon>Embryophyta</taxon>
        <taxon>Tracheophyta</taxon>
        <taxon>Spermatophyta</taxon>
        <taxon>Magnoliopsida</taxon>
        <taxon>eudicotyledons</taxon>
        <taxon>Gunneridae</taxon>
        <taxon>Pentapetalae</taxon>
        <taxon>asterids</taxon>
        <taxon>lamiids</taxon>
        <taxon>Solanales</taxon>
        <taxon>Solanaceae</taxon>
        <taxon>Solanoideae</taxon>
        <taxon>Datureae</taxon>
        <taxon>Datura</taxon>
    </lineage>
</organism>
<dbReference type="Proteomes" id="UP000823775">
    <property type="component" value="Unassembled WGS sequence"/>
</dbReference>